<protein>
    <submittedName>
        <fullName evidence="5">Biotin-dependent carboxyltransferase family protein</fullName>
    </submittedName>
</protein>
<proteinExistence type="predicted"/>
<dbReference type="NCBIfam" id="TIGR00724">
    <property type="entry name" value="urea_amlyse_rel"/>
    <property type="match status" value="1"/>
</dbReference>
<keyword evidence="3" id="KW-0067">ATP-binding</keyword>
<dbReference type="PANTHER" id="PTHR43309:SF3">
    <property type="entry name" value="5-OXOPROLINASE SUBUNIT C"/>
    <property type="match status" value="1"/>
</dbReference>
<accession>A0ABP9D0C9</accession>
<sequence>MLEVIKPGLLTTVQDKGRWNHLHEGVPISGAMDQEALFWANRLLTQPTDTAVLECTMIGPTLCFHTPTEIAITGGDMAPTLNGQAVELNRSIAVKAGDTLSLGGARSGLRTYIAFKGGILVPEILGSRSTNIIAGFGGFEGRALQKGDLIPIQSYCSNTQGVRKIMMDSLESSSVDTPICLPIIKGPEYRWFAEEAIVDFLKTTYQVTADSNRMGYRLKSQLALAPTLKKELLSSGVVPGTIQVPSSGQPIVLMRDAQTTGGYPRIGVLTEKAINQLSQVRPGEFVRFYLGTF</sequence>
<evidence type="ECO:0000313" key="5">
    <source>
        <dbReference type="EMBL" id="GAA4824128.1"/>
    </source>
</evidence>
<evidence type="ECO:0000256" key="2">
    <source>
        <dbReference type="ARBA" id="ARBA00022801"/>
    </source>
</evidence>
<gene>
    <name evidence="5" type="ORF">GCM10023331_05820</name>
</gene>
<evidence type="ECO:0000256" key="1">
    <source>
        <dbReference type="ARBA" id="ARBA00022741"/>
    </source>
</evidence>
<dbReference type="InterPro" id="IPR029000">
    <property type="entry name" value="Cyclophilin-like_dom_sf"/>
</dbReference>
<feature type="domain" description="Carboxyltransferase" evidence="4">
    <location>
        <begin position="23"/>
        <end position="293"/>
    </location>
</feature>
<evidence type="ECO:0000259" key="4">
    <source>
        <dbReference type="SMART" id="SM00797"/>
    </source>
</evidence>
<dbReference type="EMBL" id="BAABJX010000011">
    <property type="protein sequence ID" value="GAA4824128.1"/>
    <property type="molecule type" value="Genomic_DNA"/>
</dbReference>
<dbReference type="RefSeq" id="WP_345369057.1">
    <property type="nucleotide sequence ID" value="NZ_BAABJX010000011.1"/>
</dbReference>
<dbReference type="InterPro" id="IPR003778">
    <property type="entry name" value="CT_A_B"/>
</dbReference>
<reference evidence="6" key="1">
    <citation type="journal article" date="2019" name="Int. J. Syst. Evol. Microbiol.">
        <title>The Global Catalogue of Microorganisms (GCM) 10K type strain sequencing project: providing services to taxonomists for standard genome sequencing and annotation.</title>
        <authorList>
            <consortium name="The Broad Institute Genomics Platform"/>
            <consortium name="The Broad Institute Genome Sequencing Center for Infectious Disease"/>
            <person name="Wu L."/>
            <person name="Ma J."/>
        </authorList>
    </citation>
    <scope>NUCLEOTIDE SEQUENCE [LARGE SCALE GENOMIC DNA]</scope>
    <source>
        <strain evidence="6">JCM 18326</strain>
    </source>
</reference>
<keyword evidence="2" id="KW-0378">Hydrolase</keyword>
<dbReference type="Proteomes" id="UP001500298">
    <property type="component" value="Unassembled WGS sequence"/>
</dbReference>
<keyword evidence="1" id="KW-0547">Nucleotide-binding</keyword>
<keyword evidence="6" id="KW-1185">Reference proteome</keyword>
<dbReference type="SMART" id="SM00797">
    <property type="entry name" value="AHS2"/>
    <property type="match status" value="1"/>
</dbReference>
<dbReference type="Gene3D" id="2.40.100.10">
    <property type="entry name" value="Cyclophilin-like"/>
    <property type="match status" value="1"/>
</dbReference>
<name>A0ABP9D0C9_9BACT</name>
<organism evidence="5 6">
    <name type="scientific">Algivirga pacifica</name>
    <dbReference type="NCBI Taxonomy" id="1162670"/>
    <lineage>
        <taxon>Bacteria</taxon>
        <taxon>Pseudomonadati</taxon>
        <taxon>Bacteroidota</taxon>
        <taxon>Cytophagia</taxon>
        <taxon>Cytophagales</taxon>
        <taxon>Flammeovirgaceae</taxon>
        <taxon>Algivirga</taxon>
    </lineage>
</organism>
<dbReference type="SUPFAM" id="SSF50891">
    <property type="entry name" value="Cyclophilin-like"/>
    <property type="match status" value="1"/>
</dbReference>
<evidence type="ECO:0000313" key="6">
    <source>
        <dbReference type="Proteomes" id="UP001500298"/>
    </source>
</evidence>
<dbReference type="InterPro" id="IPR052708">
    <property type="entry name" value="PxpC"/>
</dbReference>
<comment type="caution">
    <text evidence="5">The sequence shown here is derived from an EMBL/GenBank/DDBJ whole genome shotgun (WGS) entry which is preliminary data.</text>
</comment>
<evidence type="ECO:0000256" key="3">
    <source>
        <dbReference type="ARBA" id="ARBA00022840"/>
    </source>
</evidence>
<dbReference type="Pfam" id="PF02626">
    <property type="entry name" value="CT_A_B"/>
    <property type="match status" value="1"/>
</dbReference>
<dbReference type="PANTHER" id="PTHR43309">
    <property type="entry name" value="5-OXOPROLINASE SUBUNIT C"/>
    <property type="match status" value="1"/>
</dbReference>